<dbReference type="PANTHER" id="PTHR43591:SF10">
    <property type="entry name" value="ABC TRANSMEMBRANE TYPE-1 DOMAIN-CONTAINING PROTEIN-RELATED"/>
    <property type="match status" value="1"/>
</dbReference>
<dbReference type="PANTHER" id="PTHR43591">
    <property type="entry name" value="METHYLTRANSFERASE"/>
    <property type="match status" value="1"/>
</dbReference>
<reference evidence="1 3" key="3">
    <citation type="journal article" date="2019" name="Sci. Rep.">
        <title>A multi-omics analysis of the grapevine pathogen Lasiodiplodia theobromae reveals that temperature affects the expression of virulence- and pathogenicity-related genes.</title>
        <authorList>
            <person name="Felix C."/>
            <person name="Meneses R."/>
            <person name="Goncalves M.F.M."/>
            <person name="Tilleman L."/>
            <person name="Duarte A.S."/>
            <person name="Jorrin-Novo J.V."/>
            <person name="Van de Peer Y."/>
            <person name="Deforce D."/>
            <person name="Van Nieuwerburgh F."/>
            <person name="Esteves A.C."/>
            <person name="Alves A."/>
        </authorList>
    </citation>
    <scope>NUCLEOTIDE SEQUENCE [LARGE SCALE GENOMIC DNA]</scope>
    <source>
        <strain evidence="1 3">LA-SOL3</strain>
    </source>
</reference>
<dbReference type="CDD" id="cd02440">
    <property type="entry name" value="AdoMet_MTases"/>
    <property type="match status" value="1"/>
</dbReference>
<gene>
    <name evidence="1" type="primary">laeA_3</name>
    <name evidence="2" type="ORF">BFW01_g10192</name>
    <name evidence="1" type="ORF">DBV05_g7726</name>
</gene>
<comment type="caution">
    <text evidence="1">The sequence shown here is derived from an EMBL/GenBank/DDBJ whole genome shotgun (WGS) entry which is preliminary data.</text>
</comment>
<evidence type="ECO:0000313" key="2">
    <source>
        <dbReference type="EMBL" id="KAF9628989.1"/>
    </source>
</evidence>
<sequence>MANPTTTTPAVAVDVDPEYNDDSDSTRGTIDDQLSSFTASVTSSVTNYPVQHGRRYHAYKDGAYILPNDDREQDRLDMTHAMATTLIGDKLFLAPLPDDFAGRVLDAGCGTGIWAIAMGDTFPDADIRGVDLSPIQPSWVPPNVQFQVDDIERDWAYGEHFDFIFTRYLMSSISDWPRLVRNAYANLKPGGWAEFQDYDALIYSDDGSFKPEHAFHTWSTTFNAAAQSWGRDPSPGPKLEQWAKDAGFVNVRHEVFKLPIGGWPKDKRKKEAGLFNLIQVLDGLEGFTMRLFTDFLGWKEEEVKVFVAKARDNLKDRKIHMMYDYHVVWGQKPESK</sequence>
<accession>A0A5N5D8E9</accession>
<dbReference type="Proteomes" id="UP000325902">
    <property type="component" value="Unassembled WGS sequence"/>
</dbReference>
<dbReference type="Proteomes" id="UP000627934">
    <property type="component" value="Unassembled WGS sequence"/>
</dbReference>
<reference evidence="2" key="1">
    <citation type="submission" date="2016-08" db="EMBL/GenBank/DDBJ databases">
        <authorList>
            <person name="Yan J."/>
        </authorList>
    </citation>
    <scope>NUCLEOTIDE SEQUENCE</scope>
    <source>
        <strain evidence="2">CSS-01s</strain>
    </source>
</reference>
<name>A0A5N5D8E9_9PEZI</name>
<dbReference type="InterPro" id="IPR029063">
    <property type="entry name" value="SAM-dependent_MTases_sf"/>
</dbReference>
<dbReference type="OrthoDB" id="2013972at2759"/>
<reference evidence="2" key="2">
    <citation type="journal article" date="2018" name="DNA Res.">
        <title>Comparative genome and transcriptome analyses reveal adaptations to opportunistic infections in woody plant degrading pathogens of Botryosphaeriaceae.</title>
        <authorList>
            <person name="Yan J.Y."/>
            <person name="Zhao W.S."/>
            <person name="Chen Z."/>
            <person name="Xing Q.K."/>
            <person name="Zhang W."/>
            <person name="Chethana K.W.T."/>
            <person name="Xue M.F."/>
            <person name="Xu J.P."/>
            <person name="Phillips A.J.L."/>
            <person name="Wang Y."/>
            <person name="Liu J.H."/>
            <person name="Liu M."/>
            <person name="Zhou Y."/>
            <person name="Jayawardena R.S."/>
            <person name="Manawasinghe I.S."/>
            <person name="Huang J.B."/>
            <person name="Qiao G.H."/>
            <person name="Fu C.Y."/>
            <person name="Guo F.F."/>
            <person name="Dissanayake A.J."/>
            <person name="Peng Y.L."/>
            <person name="Hyde K.D."/>
            <person name="Li X.H."/>
        </authorList>
    </citation>
    <scope>NUCLEOTIDE SEQUENCE</scope>
    <source>
        <strain evidence="2">CSS-01s</strain>
    </source>
</reference>
<dbReference type="SUPFAM" id="SSF53335">
    <property type="entry name" value="S-adenosyl-L-methionine-dependent methyltransferases"/>
    <property type="match status" value="1"/>
</dbReference>
<dbReference type="GO" id="GO:0032259">
    <property type="term" value="P:methylation"/>
    <property type="evidence" value="ECO:0007669"/>
    <property type="project" value="UniProtKB-KW"/>
</dbReference>
<dbReference type="Gene3D" id="3.40.50.150">
    <property type="entry name" value="Vaccinia Virus protein VP39"/>
    <property type="match status" value="1"/>
</dbReference>
<dbReference type="AlphaFoldDB" id="A0A5N5D8E9"/>
<proteinExistence type="predicted"/>
<dbReference type="GO" id="GO:0008168">
    <property type="term" value="F:methyltransferase activity"/>
    <property type="evidence" value="ECO:0007669"/>
    <property type="project" value="UniProtKB-KW"/>
</dbReference>
<keyword evidence="2" id="KW-0808">Transferase</keyword>
<dbReference type="EMBL" id="VCHE01000055">
    <property type="protein sequence ID" value="KAB2573640.1"/>
    <property type="molecule type" value="Genomic_DNA"/>
</dbReference>
<dbReference type="EMBL" id="MDYX01000024">
    <property type="protein sequence ID" value="KAF9628989.1"/>
    <property type="molecule type" value="Genomic_DNA"/>
</dbReference>
<keyword evidence="3" id="KW-1185">Reference proteome</keyword>
<dbReference type="Pfam" id="PF13489">
    <property type="entry name" value="Methyltransf_23"/>
    <property type="match status" value="1"/>
</dbReference>
<evidence type="ECO:0000313" key="1">
    <source>
        <dbReference type="EMBL" id="KAB2573640.1"/>
    </source>
</evidence>
<protein>
    <submittedName>
        <fullName evidence="2">Methyltransferase type 12</fullName>
    </submittedName>
    <submittedName>
        <fullName evidence="1">Secondary metabolism regulator laeA</fullName>
    </submittedName>
</protein>
<keyword evidence="2" id="KW-0489">Methyltransferase</keyword>
<evidence type="ECO:0000313" key="3">
    <source>
        <dbReference type="Proteomes" id="UP000325902"/>
    </source>
</evidence>
<organism evidence="1 3">
    <name type="scientific">Lasiodiplodia theobromae</name>
    <dbReference type="NCBI Taxonomy" id="45133"/>
    <lineage>
        <taxon>Eukaryota</taxon>
        <taxon>Fungi</taxon>
        <taxon>Dikarya</taxon>
        <taxon>Ascomycota</taxon>
        <taxon>Pezizomycotina</taxon>
        <taxon>Dothideomycetes</taxon>
        <taxon>Dothideomycetes incertae sedis</taxon>
        <taxon>Botryosphaeriales</taxon>
        <taxon>Botryosphaeriaceae</taxon>
        <taxon>Lasiodiplodia</taxon>
    </lineage>
</organism>